<dbReference type="EMBL" id="JAHOEF010000073">
    <property type="protein sequence ID" value="MBV3383411.1"/>
    <property type="molecule type" value="Genomic_DNA"/>
</dbReference>
<dbReference type="Proteomes" id="UP001197492">
    <property type="component" value="Unassembled WGS sequence"/>
</dbReference>
<reference evidence="2 5" key="1">
    <citation type="submission" date="2021-06" db="EMBL/GenBank/DDBJ databases">
        <title>Collection of gut derived symbiotic bacterial strains cultured from healthy donors.</title>
        <authorList>
            <person name="Lin H."/>
            <person name="Littmann E."/>
            <person name="Pamer E.G."/>
        </authorList>
    </citation>
    <scope>NUCLEOTIDE SEQUENCE</scope>
    <source>
        <strain evidence="3 5">MSK.21.70</strain>
        <strain evidence="2">MSK.21.82</strain>
    </source>
</reference>
<gene>
    <name evidence="2" type="ORF">KSV97_09350</name>
    <name evidence="3" type="ORF">KSW06_09265</name>
</gene>
<dbReference type="RefSeq" id="WP_217748103.1">
    <property type="nucleotide sequence ID" value="NZ_JAHOEB010000073.1"/>
</dbReference>
<dbReference type="Pfam" id="PF06114">
    <property type="entry name" value="Peptidase_M78"/>
    <property type="match status" value="1"/>
</dbReference>
<sequence>MCIEIENYKQHDLFNYFDYNQIDTDAEELLNILLNNPEYNLKLNKRKVPVMEIAKVLGFNIYTTKFNDYHIKATIGISNQLINKYKSDKVIILSNEYTDEEILFSLCYELAHYIYDSNPSNEYSHTYRINDIELRAIRFADALLMPLTSFKEAYTELSHNINDLELLIRALSDTFNAPQVAVQRRLKQVINTKL</sequence>
<dbReference type="AlphaFoldDB" id="A0AAW4N021"/>
<organism evidence="2 4">
    <name type="scientific">Catenibacterium mitsuokai</name>
    <dbReference type="NCBI Taxonomy" id="100886"/>
    <lineage>
        <taxon>Bacteria</taxon>
        <taxon>Bacillati</taxon>
        <taxon>Bacillota</taxon>
        <taxon>Erysipelotrichia</taxon>
        <taxon>Erysipelotrichales</taxon>
        <taxon>Coprobacillaceae</taxon>
        <taxon>Catenibacterium</taxon>
    </lineage>
</organism>
<evidence type="ECO:0000313" key="5">
    <source>
        <dbReference type="Proteomes" id="UP001197492"/>
    </source>
</evidence>
<protein>
    <submittedName>
        <fullName evidence="2">ImmA/IrrE family metallo-endopeptidase</fullName>
    </submittedName>
</protein>
<dbReference type="InterPro" id="IPR010359">
    <property type="entry name" value="IrrE_HExxH"/>
</dbReference>
<dbReference type="EMBL" id="JAHOEL010000072">
    <property type="protein sequence ID" value="MBV3393432.1"/>
    <property type="molecule type" value="Genomic_DNA"/>
</dbReference>
<keyword evidence="5" id="KW-1185">Reference proteome</keyword>
<proteinExistence type="predicted"/>
<name>A0AAW4N021_9FIRM</name>
<accession>A0AAW4N021</accession>
<evidence type="ECO:0000259" key="1">
    <source>
        <dbReference type="Pfam" id="PF06114"/>
    </source>
</evidence>
<comment type="caution">
    <text evidence="2">The sequence shown here is derived from an EMBL/GenBank/DDBJ whole genome shotgun (WGS) entry which is preliminary data.</text>
</comment>
<evidence type="ECO:0000313" key="4">
    <source>
        <dbReference type="Proteomes" id="UP001196408"/>
    </source>
</evidence>
<evidence type="ECO:0000313" key="2">
    <source>
        <dbReference type="EMBL" id="MBV3383411.1"/>
    </source>
</evidence>
<dbReference type="Proteomes" id="UP001196408">
    <property type="component" value="Unassembled WGS sequence"/>
</dbReference>
<evidence type="ECO:0000313" key="3">
    <source>
        <dbReference type="EMBL" id="MBV3393432.1"/>
    </source>
</evidence>
<feature type="domain" description="IrrE N-terminal-like" evidence="1">
    <location>
        <begin position="57"/>
        <end position="187"/>
    </location>
</feature>